<keyword evidence="4" id="KW-0346">Stress response</keyword>
<name>A0A251S8H3_HELAN</name>
<dbReference type="GO" id="GO:0031072">
    <property type="term" value="F:heat shock protein binding"/>
    <property type="evidence" value="ECO:0000318"/>
    <property type="project" value="GO_Central"/>
</dbReference>
<evidence type="ECO:0000313" key="4">
    <source>
        <dbReference type="EMBL" id="OTF95124.1"/>
    </source>
</evidence>
<gene>
    <name evidence="4" type="ORF">HannXRQ_Chr15g0479651</name>
    <name evidence="3" type="ORF">HanXRQr2_Chr02g0054111</name>
</gene>
<evidence type="ECO:0000256" key="1">
    <source>
        <dbReference type="ARBA" id="ARBA00022741"/>
    </source>
</evidence>
<dbReference type="EMBL" id="CM007904">
    <property type="protein sequence ID" value="OTF95124.1"/>
    <property type="molecule type" value="Genomic_DNA"/>
</dbReference>
<evidence type="ECO:0000313" key="3">
    <source>
        <dbReference type="EMBL" id="KAF5817531.1"/>
    </source>
</evidence>
<dbReference type="Gene3D" id="2.60.34.10">
    <property type="entry name" value="Substrate Binding Domain Of DNAk, Chain A, domain 1"/>
    <property type="match status" value="1"/>
</dbReference>
<dbReference type="GO" id="GO:0016887">
    <property type="term" value="F:ATP hydrolysis activity"/>
    <property type="evidence" value="ECO:0000318"/>
    <property type="project" value="GO_Central"/>
</dbReference>
<dbReference type="Proteomes" id="UP000215914">
    <property type="component" value="Chromosome 15"/>
</dbReference>
<dbReference type="STRING" id="4232.A0A251S8H3"/>
<dbReference type="Pfam" id="PF00012">
    <property type="entry name" value="HSP70"/>
    <property type="match status" value="1"/>
</dbReference>
<evidence type="ECO:0000256" key="2">
    <source>
        <dbReference type="ARBA" id="ARBA00022840"/>
    </source>
</evidence>
<dbReference type="Gene3D" id="3.90.640.10">
    <property type="entry name" value="Actin, Chain A, domain 4"/>
    <property type="match status" value="1"/>
</dbReference>
<dbReference type="GO" id="GO:0042026">
    <property type="term" value="P:protein refolding"/>
    <property type="evidence" value="ECO:0000318"/>
    <property type="project" value="GO_Central"/>
</dbReference>
<protein>
    <submittedName>
        <fullName evidence="3 4">Heat shock protein 70 family</fullName>
    </submittedName>
</protein>
<dbReference type="InParanoid" id="A0A251S8H3"/>
<dbReference type="GO" id="GO:0044183">
    <property type="term" value="F:protein folding chaperone"/>
    <property type="evidence" value="ECO:0000318"/>
    <property type="project" value="GO_Central"/>
</dbReference>
<reference evidence="4" key="2">
    <citation type="submission" date="2017-02" db="EMBL/GenBank/DDBJ databases">
        <title>Sunflower complete genome.</title>
        <authorList>
            <person name="Langlade N."/>
            <person name="Munos S."/>
        </authorList>
    </citation>
    <scope>NUCLEOTIDE SEQUENCE [LARGE SCALE GENOMIC DNA]</scope>
    <source>
        <tissue evidence="4">Leaves</tissue>
    </source>
</reference>
<sequence>MNLKESIKRDISENLKALGRLRDSCERAKRVISTYSEASIDIPCLSDAIDFSAEFTKAKFEEVNMDLFTKCMDIVKTCLRYVNMSTDSIDEVVLVGGSTWICKIKELLKELFNGKVLYQRINPDEAVTCGVGMLAAKLSGMCDEAVQAMELIDVIPLSLCVGILNDAMVVLILEGSPIPTKKEHTFCTGYDNQTTVDITVYQGDISKYKENTSLAHFLLSGLPSTARRVVKVVVRFEIDGNGILHASAK</sequence>
<dbReference type="EMBL" id="MNCJ02000317">
    <property type="protein sequence ID" value="KAF5817531.1"/>
    <property type="molecule type" value="Genomic_DNA"/>
</dbReference>
<organism evidence="4 5">
    <name type="scientific">Helianthus annuus</name>
    <name type="common">Common sunflower</name>
    <dbReference type="NCBI Taxonomy" id="4232"/>
    <lineage>
        <taxon>Eukaryota</taxon>
        <taxon>Viridiplantae</taxon>
        <taxon>Streptophyta</taxon>
        <taxon>Embryophyta</taxon>
        <taxon>Tracheophyta</taxon>
        <taxon>Spermatophyta</taxon>
        <taxon>Magnoliopsida</taxon>
        <taxon>eudicotyledons</taxon>
        <taxon>Gunneridae</taxon>
        <taxon>Pentapetalae</taxon>
        <taxon>asterids</taxon>
        <taxon>campanulids</taxon>
        <taxon>Asterales</taxon>
        <taxon>Asteraceae</taxon>
        <taxon>Asteroideae</taxon>
        <taxon>Heliantheae alliance</taxon>
        <taxon>Heliantheae</taxon>
        <taxon>Helianthus</taxon>
    </lineage>
</organism>
<dbReference type="OMA" id="IVINNAX"/>
<dbReference type="PRINTS" id="PR00301">
    <property type="entry name" value="HEATSHOCK70"/>
</dbReference>
<dbReference type="GO" id="GO:0140662">
    <property type="term" value="F:ATP-dependent protein folding chaperone"/>
    <property type="evidence" value="ECO:0007669"/>
    <property type="project" value="InterPro"/>
</dbReference>
<reference evidence="3" key="3">
    <citation type="submission" date="2020-06" db="EMBL/GenBank/DDBJ databases">
        <title>Helianthus annuus Genome sequencing and assembly Release 2.</title>
        <authorList>
            <person name="Gouzy J."/>
            <person name="Langlade N."/>
            <person name="Munos S."/>
        </authorList>
    </citation>
    <scope>NUCLEOTIDE SEQUENCE</scope>
    <source>
        <tissue evidence="3">Leaves</tissue>
    </source>
</reference>
<reference evidence="3 5" key="1">
    <citation type="journal article" date="2017" name="Nature">
        <title>The sunflower genome provides insights into oil metabolism, flowering and Asterid evolution.</title>
        <authorList>
            <person name="Badouin H."/>
            <person name="Gouzy J."/>
            <person name="Grassa C.J."/>
            <person name="Murat F."/>
            <person name="Staton S.E."/>
            <person name="Cottret L."/>
            <person name="Lelandais-Briere C."/>
            <person name="Owens G.L."/>
            <person name="Carrere S."/>
            <person name="Mayjonade B."/>
            <person name="Legrand L."/>
            <person name="Gill N."/>
            <person name="Kane N.C."/>
            <person name="Bowers J.E."/>
            <person name="Hubner S."/>
            <person name="Bellec A."/>
            <person name="Berard A."/>
            <person name="Berges H."/>
            <person name="Blanchet N."/>
            <person name="Boniface M.C."/>
            <person name="Brunel D."/>
            <person name="Catrice O."/>
            <person name="Chaidir N."/>
            <person name="Claudel C."/>
            <person name="Donnadieu C."/>
            <person name="Faraut T."/>
            <person name="Fievet G."/>
            <person name="Helmstetter N."/>
            <person name="King M."/>
            <person name="Knapp S.J."/>
            <person name="Lai Z."/>
            <person name="Le Paslier M.C."/>
            <person name="Lippi Y."/>
            <person name="Lorenzon L."/>
            <person name="Mandel J.R."/>
            <person name="Marage G."/>
            <person name="Marchand G."/>
            <person name="Marquand E."/>
            <person name="Bret-Mestries E."/>
            <person name="Morien E."/>
            <person name="Nambeesan S."/>
            <person name="Nguyen T."/>
            <person name="Pegot-Espagnet P."/>
            <person name="Pouilly N."/>
            <person name="Raftis F."/>
            <person name="Sallet E."/>
            <person name="Schiex T."/>
            <person name="Thomas J."/>
            <person name="Vandecasteele C."/>
            <person name="Vares D."/>
            <person name="Vear F."/>
            <person name="Vautrin S."/>
            <person name="Crespi M."/>
            <person name="Mangin B."/>
            <person name="Burke J.M."/>
            <person name="Salse J."/>
            <person name="Munos S."/>
            <person name="Vincourt P."/>
            <person name="Rieseberg L.H."/>
            <person name="Langlade N.B."/>
        </authorList>
    </citation>
    <scope>NUCLEOTIDE SEQUENCE [LARGE SCALE GENOMIC DNA]</scope>
    <source>
        <strain evidence="5">cv. SF193</strain>
        <tissue evidence="3">Leaves</tissue>
    </source>
</reference>
<keyword evidence="2" id="KW-0067">ATP-binding</keyword>
<dbReference type="InterPro" id="IPR029047">
    <property type="entry name" value="HSP70_peptide-bd_sf"/>
</dbReference>
<dbReference type="Gramene" id="mRNA:HanXRQr2_Chr02g0054111">
    <property type="protein sequence ID" value="CDS:HanXRQr2_Chr02g0054111.1"/>
    <property type="gene ID" value="HanXRQr2_Chr02g0054111"/>
</dbReference>
<dbReference type="PANTHER" id="PTHR19375">
    <property type="entry name" value="HEAT SHOCK PROTEIN 70KDA"/>
    <property type="match status" value="1"/>
</dbReference>
<dbReference type="SUPFAM" id="SSF53067">
    <property type="entry name" value="Actin-like ATPase domain"/>
    <property type="match status" value="1"/>
</dbReference>
<dbReference type="GO" id="GO:0005524">
    <property type="term" value="F:ATP binding"/>
    <property type="evidence" value="ECO:0007669"/>
    <property type="project" value="UniProtKB-KW"/>
</dbReference>
<dbReference type="FunFam" id="3.90.640.10:FF:000003">
    <property type="entry name" value="Molecular chaperone DnaK"/>
    <property type="match status" value="1"/>
</dbReference>
<dbReference type="InterPro" id="IPR013126">
    <property type="entry name" value="Hsp_70_fam"/>
</dbReference>
<accession>A0A251S8H3</accession>
<dbReference type="GO" id="GO:0005737">
    <property type="term" value="C:cytoplasm"/>
    <property type="evidence" value="ECO:0000318"/>
    <property type="project" value="GO_Central"/>
</dbReference>
<keyword evidence="1" id="KW-0547">Nucleotide-binding</keyword>
<proteinExistence type="predicted"/>
<dbReference type="AlphaFoldDB" id="A0A251S8H3"/>
<keyword evidence="5" id="KW-1185">Reference proteome</keyword>
<dbReference type="SUPFAM" id="SSF100920">
    <property type="entry name" value="Heat shock protein 70kD (HSP70), peptide-binding domain"/>
    <property type="match status" value="1"/>
</dbReference>
<dbReference type="Gene3D" id="3.30.420.40">
    <property type="match status" value="2"/>
</dbReference>
<dbReference type="InterPro" id="IPR043129">
    <property type="entry name" value="ATPase_NBD"/>
</dbReference>
<evidence type="ECO:0000313" key="5">
    <source>
        <dbReference type="Proteomes" id="UP000215914"/>
    </source>
</evidence>